<sequence length="238" mass="25708">MGEPDKRGWTWRWTWRWTWTRTGTETGPRSRAGSRAGSGARTRTGAVAAVLGAVVVLGGVQGSAADVQTVEAVSDPTRICHGTQPKGSLVGRAEDGVPADTPLDRTVGHVDDLATGRHASIFTGMVLDEDSTSLDVYRIPSPPFDEAVCEAAEKGVTVRLHDRDINEQDLTALLDRVTEDMSRWDGTFALREAGLDGTGNVVIGVDDPDTAEPILRKAYGERNAKYLRVEYAAQAYLQ</sequence>
<keyword evidence="3" id="KW-1185">Reference proteome</keyword>
<reference evidence="2" key="1">
    <citation type="submission" date="2024-05" db="EMBL/GenBank/DDBJ databases">
        <title>30 novel species of actinomycetes from the DSMZ collection.</title>
        <authorList>
            <person name="Nouioui I."/>
        </authorList>
    </citation>
    <scope>NUCLEOTIDE SEQUENCE</scope>
    <source>
        <strain evidence="2">DSM 3412</strain>
    </source>
</reference>
<dbReference type="RefSeq" id="WP_311592810.1">
    <property type="nucleotide sequence ID" value="NZ_JAVRFJ010000053.1"/>
</dbReference>
<dbReference type="Proteomes" id="UP001180737">
    <property type="component" value="Unassembled WGS sequence"/>
</dbReference>
<name>A0ABU2ZB28_9ACTN</name>
<proteinExistence type="predicted"/>
<feature type="region of interest" description="Disordered" evidence="1">
    <location>
        <begin position="81"/>
        <end position="101"/>
    </location>
</feature>
<evidence type="ECO:0000256" key="1">
    <source>
        <dbReference type="SAM" id="MobiDB-lite"/>
    </source>
</evidence>
<gene>
    <name evidence="2" type="ORF">RM704_40145</name>
</gene>
<dbReference type="EMBL" id="JAVRFJ010000053">
    <property type="protein sequence ID" value="MDT0573585.1"/>
    <property type="molecule type" value="Genomic_DNA"/>
</dbReference>
<feature type="region of interest" description="Disordered" evidence="1">
    <location>
        <begin position="21"/>
        <end position="40"/>
    </location>
</feature>
<evidence type="ECO:0000313" key="2">
    <source>
        <dbReference type="EMBL" id="MDT0573585.1"/>
    </source>
</evidence>
<comment type="caution">
    <text evidence="2">The sequence shown here is derived from an EMBL/GenBank/DDBJ whole genome shotgun (WGS) entry which is preliminary data.</text>
</comment>
<evidence type="ECO:0000313" key="3">
    <source>
        <dbReference type="Proteomes" id="UP001180737"/>
    </source>
</evidence>
<organism evidence="2 3">
    <name type="scientific">Streptomyces gottesmaniae</name>
    <dbReference type="NCBI Taxonomy" id="3075518"/>
    <lineage>
        <taxon>Bacteria</taxon>
        <taxon>Bacillati</taxon>
        <taxon>Actinomycetota</taxon>
        <taxon>Actinomycetes</taxon>
        <taxon>Kitasatosporales</taxon>
        <taxon>Streptomycetaceae</taxon>
        <taxon>Streptomyces</taxon>
    </lineage>
</organism>
<accession>A0ABU2ZB28</accession>
<protein>
    <submittedName>
        <fullName evidence="2">Uncharacterized protein</fullName>
    </submittedName>
</protein>